<keyword evidence="2" id="KW-1185">Reference proteome</keyword>
<proteinExistence type="predicted"/>
<protein>
    <submittedName>
        <fullName evidence="1">Uncharacterized protein</fullName>
    </submittedName>
</protein>
<organism evidence="1 2">
    <name type="scientific">Arctium lappa</name>
    <name type="common">Greater burdock</name>
    <name type="synonym">Lappa major</name>
    <dbReference type="NCBI Taxonomy" id="4217"/>
    <lineage>
        <taxon>Eukaryota</taxon>
        <taxon>Viridiplantae</taxon>
        <taxon>Streptophyta</taxon>
        <taxon>Embryophyta</taxon>
        <taxon>Tracheophyta</taxon>
        <taxon>Spermatophyta</taxon>
        <taxon>Magnoliopsida</taxon>
        <taxon>eudicotyledons</taxon>
        <taxon>Gunneridae</taxon>
        <taxon>Pentapetalae</taxon>
        <taxon>asterids</taxon>
        <taxon>campanulids</taxon>
        <taxon>Asterales</taxon>
        <taxon>Asteraceae</taxon>
        <taxon>Carduoideae</taxon>
        <taxon>Cardueae</taxon>
        <taxon>Arctiinae</taxon>
        <taxon>Arctium</taxon>
    </lineage>
</organism>
<reference evidence="1 2" key="2">
    <citation type="journal article" date="2022" name="Mol. Ecol. Resour.">
        <title>The genomes of chicory, endive, great burdock and yacon provide insights into Asteraceae paleo-polyploidization history and plant inulin production.</title>
        <authorList>
            <person name="Fan W."/>
            <person name="Wang S."/>
            <person name="Wang H."/>
            <person name="Wang A."/>
            <person name="Jiang F."/>
            <person name="Liu H."/>
            <person name="Zhao H."/>
            <person name="Xu D."/>
            <person name="Zhang Y."/>
        </authorList>
    </citation>
    <scope>NUCLEOTIDE SEQUENCE [LARGE SCALE GENOMIC DNA]</scope>
    <source>
        <strain evidence="2">cv. Niubang</strain>
    </source>
</reference>
<evidence type="ECO:0000313" key="2">
    <source>
        <dbReference type="Proteomes" id="UP001055879"/>
    </source>
</evidence>
<name>A0ACB8XSW5_ARCLA</name>
<sequence>MKDFPHSLAGKICGKKESQHSSIIIIVIIILIHFKKTRIRNRRHNSDPEELRLLLRQLPHRRLLRHRFLSPEKPFLSDNTPWFLGGMALRVGNLWRLGSCRHLSISLPVPPSDLPLVILGHTISEQETLGVLIVCSIVLIFLTNVGSILISVLLTRFAIVCFHGAFKTSEDLFLDEQESGASTGFSHSSKKVDINDPVFV</sequence>
<reference evidence="2" key="1">
    <citation type="journal article" date="2022" name="Mol. Ecol. Resour.">
        <title>The genomes of chicory, endive, great burdock and yacon provide insights into Asteraceae palaeo-polyploidization history and plant inulin production.</title>
        <authorList>
            <person name="Fan W."/>
            <person name="Wang S."/>
            <person name="Wang H."/>
            <person name="Wang A."/>
            <person name="Jiang F."/>
            <person name="Liu H."/>
            <person name="Zhao H."/>
            <person name="Xu D."/>
            <person name="Zhang Y."/>
        </authorList>
    </citation>
    <scope>NUCLEOTIDE SEQUENCE [LARGE SCALE GENOMIC DNA]</scope>
    <source>
        <strain evidence="2">cv. Niubang</strain>
    </source>
</reference>
<dbReference type="Proteomes" id="UP001055879">
    <property type="component" value="Linkage Group LG15"/>
</dbReference>
<dbReference type="EMBL" id="CM042061">
    <property type="protein sequence ID" value="KAI3672932.1"/>
    <property type="molecule type" value="Genomic_DNA"/>
</dbReference>
<accession>A0ACB8XSW5</accession>
<gene>
    <name evidence="1" type="ORF">L6452_39035</name>
</gene>
<comment type="caution">
    <text evidence="1">The sequence shown here is derived from an EMBL/GenBank/DDBJ whole genome shotgun (WGS) entry which is preliminary data.</text>
</comment>
<evidence type="ECO:0000313" key="1">
    <source>
        <dbReference type="EMBL" id="KAI3672932.1"/>
    </source>
</evidence>